<evidence type="ECO:0000256" key="8">
    <source>
        <dbReference type="ARBA" id="ARBA00030587"/>
    </source>
</evidence>
<keyword evidence="5" id="KW-0641">Proline biosynthesis</keyword>
<evidence type="ECO:0000256" key="6">
    <source>
        <dbReference type="ARBA" id="ARBA00022679"/>
    </source>
</evidence>
<evidence type="ECO:0000256" key="4">
    <source>
        <dbReference type="ARBA" id="ARBA00022576"/>
    </source>
</evidence>
<dbReference type="RefSeq" id="WP_091546909.1">
    <property type="nucleotide sequence ID" value="NZ_FMUS01000033.1"/>
</dbReference>
<keyword evidence="6" id="KW-0808">Transferase</keyword>
<dbReference type="InterPro" id="IPR015421">
    <property type="entry name" value="PyrdxlP-dep_Trfase_major"/>
</dbReference>
<dbReference type="InterPro" id="IPR050103">
    <property type="entry name" value="Class-III_PLP-dep_AT"/>
</dbReference>
<evidence type="ECO:0000313" key="10">
    <source>
        <dbReference type="EMBL" id="SCZ05238.1"/>
    </source>
</evidence>
<dbReference type="OrthoDB" id="9801052at2"/>
<keyword evidence="11" id="KW-1185">Reference proteome</keyword>
<dbReference type="GO" id="GO:0004587">
    <property type="term" value="F:ornithine aminotransferase activity"/>
    <property type="evidence" value="ECO:0007669"/>
    <property type="project" value="UniProtKB-EC"/>
</dbReference>
<dbReference type="InterPro" id="IPR015422">
    <property type="entry name" value="PyrdxlP-dep_Trfase_small"/>
</dbReference>
<dbReference type="Gene3D" id="3.40.640.10">
    <property type="entry name" value="Type I PLP-dependent aspartate aminotransferase-like (Major domain)"/>
    <property type="match status" value="1"/>
</dbReference>
<dbReference type="FunFam" id="3.40.640.10:FF:000011">
    <property type="entry name" value="Ornithine aminotransferase"/>
    <property type="match status" value="1"/>
</dbReference>
<dbReference type="Proteomes" id="UP000198636">
    <property type="component" value="Unassembled WGS sequence"/>
</dbReference>
<evidence type="ECO:0000313" key="11">
    <source>
        <dbReference type="Proteomes" id="UP000198636"/>
    </source>
</evidence>
<dbReference type="PANTHER" id="PTHR11986">
    <property type="entry name" value="AMINOTRANSFERASE CLASS III"/>
    <property type="match status" value="1"/>
</dbReference>
<sequence>MKKTLDFINQANKWGAHNYHPIPVVIESGEGCWVYDVEGKKYLDMLSAYSAVNQGHRHPKIVNALIEQVNQIPLTSRAFHNNKMGSFLMKLCQLSGYEKALPMNTGAEAVETALKAARKWGYVKKKVEAGKAEIIACSNNFHGRTISIVSFSSEDQHQNDFGPVTPGFKVIPYGDADALEHAINENTVAFIMEPIQGEAGIIIPPEGYLKKVREITKKNNVLLIMDEIQTGFGRTGKLFAHQHEDIRPDIITLGKALGGGLYPISAILADDEVMEVFTPGDHGSTFGGNPLAAAIGMAAIDVIVEEGLAERADELGTYFIDGLKKIDSPYIKEIRGKGLMVGLEIKEEYGSARPLCEKLMNLGLLCKETHELTIRFCPSLKISKEEIDWAIENIKTVFAEDITQ</sequence>
<reference evidence="10 11" key="1">
    <citation type="submission" date="2016-10" db="EMBL/GenBank/DDBJ databases">
        <authorList>
            <person name="de Groot N.N."/>
        </authorList>
    </citation>
    <scope>NUCLEOTIDE SEQUENCE [LARGE SCALE GENOMIC DNA]</scope>
    <source>
        <strain evidence="10 11">DSM 18978</strain>
    </source>
</reference>
<dbReference type="AlphaFoldDB" id="A0A1G5KYP9"/>
<comment type="pathway">
    <text evidence="2">Amino-acid biosynthesis; L-proline biosynthesis; L-glutamate 5-semialdehyde from L-ornithine: step 1/1.</text>
</comment>
<dbReference type="InterPro" id="IPR049704">
    <property type="entry name" value="Aminotrans_3_PPA_site"/>
</dbReference>
<evidence type="ECO:0000256" key="7">
    <source>
        <dbReference type="ARBA" id="ARBA00022898"/>
    </source>
</evidence>
<organism evidence="10 11">
    <name type="scientific">Alkaliphilus peptidifermentans DSM 18978</name>
    <dbReference type="NCBI Taxonomy" id="1120976"/>
    <lineage>
        <taxon>Bacteria</taxon>
        <taxon>Bacillati</taxon>
        <taxon>Bacillota</taxon>
        <taxon>Clostridia</taxon>
        <taxon>Peptostreptococcales</taxon>
        <taxon>Natronincolaceae</taxon>
        <taxon>Alkaliphilus</taxon>
    </lineage>
</organism>
<name>A0A1G5KYP9_9FIRM</name>
<evidence type="ECO:0000256" key="2">
    <source>
        <dbReference type="ARBA" id="ARBA00004998"/>
    </source>
</evidence>
<comment type="cofactor">
    <cofactor evidence="1">
        <name>pyridoxal 5'-phosphate</name>
        <dbReference type="ChEBI" id="CHEBI:597326"/>
    </cofactor>
</comment>
<dbReference type="EC" id="2.6.1.13" evidence="3"/>
<evidence type="ECO:0000256" key="5">
    <source>
        <dbReference type="ARBA" id="ARBA00022650"/>
    </source>
</evidence>
<accession>A0A1G5KYP9</accession>
<evidence type="ECO:0000256" key="9">
    <source>
        <dbReference type="RuleBase" id="RU003560"/>
    </source>
</evidence>
<protein>
    <recommendedName>
        <fullName evidence="3">ornithine aminotransferase</fullName>
        <ecNumber evidence="3">2.6.1.13</ecNumber>
    </recommendedName>
    <alternativeName>
        <fullName evidence="8">Ornithine--oxo-acid aminotransferase</fullName>
    </alternativeName>
</protein>
<dbReference type="GO" id="GO:0042802">
    <property type="term" value="F:identical protein binding"/>
    <property type="evidence" value="ECO:0007669"/>
    <property type="project" value="TreeGrafter"/>
</dbReference>
<evidence type="ECO:0000256" key="1">
    <source>
        <dbReference type="ARBA" id="ARBA00001933"/>
    </source>
</evidence>
<keyword evidence="4" id="KW-0032">Aminotransferase</keyword>
<dbReference type="NCBIfam" id="TIGR01885">
    <property type="entry name" value="Orn_aminotrans"/>
    <property type="match status" value="1"/>
</dbReference>
<dbReference type="InterPro" id="IPR015424">
    <property type="entry name" value="PyrdxlP-dep_Trfase"/>
</dbReference>
<gene>
    <name evidence="10" type="ORF">SAMN03080606_03847</name>
</gene>
<dbReference type="UniPathway" id="UPA00098">
    <property type="reaction ID" value="UER00358"/>
</dbReference>
<keyword evidence="5" id="KW-0028">Amino-acid biosynthesis</keyword>
<dbReference type="PANTHER" id="PTHR11986:SF18">
    <property type="entry name" value="ORNITHINE AMINOTRANSFERASE, MITOCHONDRIAL"/>
    <property type="match status" value="1"/>
</dbReference>
<dbReference type="SUPFAM" id="SSF53383">
    <property type="entry name" value="PLP-dependent transferases"/>
    <property type="match status" value="1"/>
</dbReference>
<dbReference type="GO" id="GO:0030170">
    <property type="term" value="F:pyridoxal phosphate binding"/>
    <property type="evidence" value="ECO:0007669"/>
    <property type="project" value="InterPro"/>
</dbReference>
<dbReference type="PIRSF" id="PIRSF000521">
    <property type="entry name" value="Transaminase_4ab_Lys_Orn"/>
    <property type="match status" value="1"/>
</dbReference>
<proteinExistence type="inferred from homology"/>
<dbReference type="Pfam" id="PF00202">
    <property type="entry name" value="Aminotran_3"/>
    <property type="match status" value="1"/>
</dbReference>
<dbReference type="Gene3D" id="3.90.1150.10">
    <property type="entry name" value="Aspartate Aminotransferase, domain 1"/>
    <property type="match status" value="1"/>
</dbReference>
<dbReference type="PROSITE" id="PS00600">
    <property type="entry name" value="AA_TRANSFER_CLASS_3"/>
    <property type="match status" value="1"/>
</dbReference>
<evidence type="ECO:0000256" key="3">
    <source>
        <dbReference type="ARBA" id="ARBA00012924"/>
    </source>
</evidence>
<comment type="similarity">
    <text evidence="9">Belongs to the class-III pyridoxal-phosphate-dependent aminotransferase family.</text>
</comment>
<dbReference type="InterPro" id="IPR010164">
    <property type="entry name" value="Orn_aminotrans"/>
</dbReference>
<dbReference type="InterPro" id="IPR005814">
    <property type="entry name" value="Aminotrans_3"/>
</dbReference>
<dbReference type="GO" id="GO:0055129">
    <property type="term" value="P:L-proline biosynthetic process"/>
    <property type="evidence" value="ECO:0007669"/>
    <property type="project" value="UniProtKB-UniPathway"/>
</dbReference>
<dbReference type="CDD" id="cd00610">
    <property type="entry name" value="OAT_like"/>
    <property type="match status" value="1"/>
</dbReference>
<dbReference type="EMBL" id="FMUS01000033">
    <property type="protein sequence ID" value="SCZ05238.1"/>
    <property type="molecule type" value="Genomic_DNA"/>
</dbReference>
<dbReference type="STRING" id="1120976.SAMN03080606_03847"/>
<keyword evidence="7 9" id="KW-0663">Pyridoxal phosphate</keyword>